<keyword evidence="1" id="KW-1133">Transmembrane helix</keyword>
<keyword evidence="1" id="KW-0812">Transmembrane</keyword>
<dbReference type="AlphaFoldDB" id="A0A9W6BK73"/>
<keyword evidence="1" id="KW-0472">Membrane</keyword>
<sequence>MVEDALYQLNGTGRLGKVQAWTNPTYDTTASQPGAAGDTAITVRPPAELDLIDEMFPDGRSMLRRMSYQFWGVLVLTVAHILVIAYTDPIFLKSPQTQVIVYSGQGGLLLAIIGGFFVLTSQTLYIRLGGYDLYLREFGALYAMFLLEALLYLAMKIYATVLLYRRMSYLALWDAPGYTPLWVTQRVVLVLFWAAAIYSALAVFNVRYFDPDLPFGQPQKARARRQGLRQAAGNGNG</sequence>
<proteinExistence type="predicted"/>
<evidence type="ECO:0000313" key="3">
    <source>
        <dbReference type="Proteomes" id="UP001165080"/>
    </source>
</evidence>
<gene>
    <name evidence="2" type="primary">PLEST006399</name>
    <name evidence="2" type="ORF">PLESTB_000785500</name>
</gene>
<evidence type="ECO:0008006" key="4">
    <source>
        <dbReference type="Google" id="ProtNLM"/>
    </source>
</evidence>
<reference evidence="2 3" key="1">
    <citation type="journal article" date="2023" name="Commun. Biol.">
        <title>Reorganization of the ancestral sex-determining regions during the evolution of trioecy in Pleodorina starrii.</title>
        <authorList>
            <person name="Takahashi K."/>
            <person name="Suzuki S."/>
            <person name="Kawai-Toyooka H."/>
            <person name="Yamamoto K."/>
            <person name="Hamaji T."/>
            <person name="Ootsuki R."/>
            <person name="Yamaguchi H."/>
            <person name="Kawachi M."/>
            <person name="Higashiyama T."/>
            <person name="Nozaki H."/>
        </authorList>
    </citation>
    <scope>NUCLEOTIDE SEQUENCE [LARGE SCALE GENOMIC DNA]</scope>
    <source>
        <strain evidence="2 3">NIES-4479</strain>
    </source>
</reference>
<protein>
    <recommendedName>
        <fullName evidence="4">Transmembrane protein 138</fullName>
    </recommendedName>
</protein>
<keyword evidence="3" id="KW-1185">Reference proteome</keyword>
<evidence type="ECO:0000256" key="1">
    <source>
        <dbReference type="SAM" id="Phobius"/>
    </source>
</evidence>
<feature type="transmembrane region" description="Helical" evidence="1">
    <location>
        <begin position="99"/>
        <end position="119"/>
    </location>
</feature>
<evidence type="ECO:0000313" key="2">
    <source>
        <dbReference type="EMBL" id="GLC53771.1"/>
    </source>
</evidence>
<organism evidence="2 3">
    <name type="scientific">Pleodorina starrii</name>
    <dbReference type="NCBI Taxonomy" id="330485"/>
    <lineage>
        <taxon>Eukaryota</taxon>
        <taxon>Viridiplantae</taxon>
        <taxon>Chlorophyta</taxon>
        <taxon>core chlorophytes</taxon>
        <taxon>Chlorophyceae</taxon>
        <taxon>CS clade</taxon>
        <taxon>Chlamydomonadales</taxon>
        <taxon>Volvocaceae</taxon>
        <taxon>Pleodorina</taxon>
    </lineage>
</organism>
<accession>A0A9W6BK73</accession>
<comment type="caution">
    <text evidence="2">The sequence shown here is derived from an EMBL/GenBank/DDBJ whole genome shotgun (WGS) entry which is preliminary data.</text>
</comment>
<name>A0A9W6BK73_9CHLO</name>
<dbReference type="EMBL" id="BRXU01000008">
    <property type="protein sequence ID" value="GLC53771.1"/>
    <property type="molecule type" value="Genomic_DNA"/>
</dbReference>
<feature type="transmembrane region" description="Helical" evidence="1">
    <location>
        <begin position="183"/>
        <end position="204"/>
    </location>
</feature>
<dbReference type="Proteomes" id="UP001165080">
    <property type="component" value="Unassembled WGS sequence"/>
</dbReference>
<feature type="transmembrane region" description="Helical" evidence="1">
    <location>
        <begin position="140"/>
        <end position="163"/>
    </location>
</feature>
<feature type="transmembrane region" description="Helical" evidence="1">
    <location>
        <begin position="68"/>
        <end position="87"/>
    </location>
</feature>